<evidence type="ECO:0000313" key="2">
    <source>
        <dbReference type="Proteomes" id="UP001642464"/>
    </source>
</evidence>
<accession>A0ABP0NFH7</accession>
<evidence type="ECO:0000313" key="1">
    <source>
        <dbReference type="EMBL" id="CAK9061882.1"/>
    </source>
</evidence>
<comment type="caution">
    <text evidence="1">The sequence shown here is derived from an EMBL/GenBank/DDBJ whole genome shotgun (WGS) entry which is preliminary data.</text>
</comment>
<keyword evidence="2" id="KW-1185">Reference proteome</keyword>
<protein>
    <submittedName>
        <fullName evidence="1">Uncharacterized protein</fullName>
    </submittedName>
</protein>
<name>A0ABP0NFH7_9DINO</name>
<proteinExistence type="predicted"/>
<dbReference type="EMBL" id="CAXAMM010027950">
    <property type="protein sequence ID" value="CAK9061882.1"/>
    <property type="molecule type" value="Genomic_DNA"/>
</dbReference>
<organism evidence="1 2">
    <name type="scientific">Durusdinium trenchii</name>
    <dbReference type="NCBI Taxonomy" id="1381693"/>
    <lineage>
        <taxon>Eukaryota</taxon>
        <taxon>Sar</taxon>
        <taxon>Alveolata</taxon>
        <taxon>Dinophyceae</taxon>
        <taxon>Suessiales</taxon>
        <taxon>Symbiodiniaceae</taxon>
        <taxon>Durusdinium</taxon>
    </lineage>
</organism>
<gene>
    <name evidence="1" type="ORF">SCF082_LOCUS32340</name>
</gene>
<reference evidence="1 2" key="1">
    <citation type="submission" date="2024-02" db="EMBL/GenBank/DDBJ databases">
        <authorList>
            <person name="Chen Y."/>
            <person name="Shah S."/>
            <person name="Dougan E. K."/>
            <person name="Thang M."/>
            <person name="Chan C."/>
        </authorList>
    </citation>
    <scope>NUCLEOTIDE SEQUENCE [LARGE SCALE GENOMIC DNA]</scope>
</reference>
<dbReference type="Proteomes" id="UP001642464">
    <property type="component" value="Unassembled WGS sequence"/>
</dbReference>
<sequence>MVRHINTPVNLYTGVPSISVPLYTLPGRSGSVPIALSYHAAGIKVDDVPSAEGMGWSLIAGGAITRVVRDLPDEDTPNGYLNGANTGSMLNSSGFLSAFSGTDGSTYWTQYTNYADDEDYDTEPDAFYFSFPGGSGKFYLDENGNPFTVPYLDVKIEPAIGPQSVNKWIITDVNGTRYYFGESSASQETTITEISKRDLFGGFNRYNPSDVNSQIGFNSPTTKQHISTWHLDRIEDHNGRELFSFSYVAQSEVANSISTEVMENITPSAGAAPTSVTKRETLTKNRHTPKVIQTITSPDLGSVNFTYFEDRLSSIKVNHNTTLRMQFDFEYIIEGDGTSYPEDDRHFLDRIIRKSTGSEDDIILRDFDYNLSESLPYRGHPAVDHWGYYNAYSGPNTRIASYVYDPGGVAREYGNTSSDKSPNLAKAKVGILEKVNLPTGGYEEFTYELNETYEGSR</sequence>
<feature type="non-terminal residue" evidence="1">
    <location>
        <position position="457"/>
    </location>
</feature>